<accession>A0A918QPD7</accession>
<dbReference type="InterPro" id="IPR000387">
    <property type="entry name" value="Tyr_Pase_dom"/>
</dbReference>
<protein>
    <submittedName>
        <fullName evidence="5">Protein-tyrosine-phosphatase</fullName>
    </submittedName>
</protein>
<evidence type="ECO:0000313" key="6">
    <source>
        <dbReference type="Proteomes" id="UP000634660"/>
    </source>
</evidence>
<dbReference type="EMBL" id="BMVX01000009">
    <property type="protein sequence ID" value="GGZ66060.1"/>
    <property type="molecule type" value="Genomic_DNA"/>
</dbReference>
<evidence type="ECO:0000256" key="1">
    <source>
        <dbReference type="ARBA" id="ARBA00009580"/>
    </source>
</evidence>
<feature type="chain" id="PRO_5036849865" evidence="3">
    <location>
        <begin position="29"/>
        <end position="309"/>
    </location>
</feature>
<dbReference type="Proteomes" id="UP000634660">
    <property type="component" value="Unassembled WGS sequence"/>
</dbReference>
<evidence type="ECO:0000259" key="4">
    <source>
        <dbReference type="PROSITE" id="PS50056"/>
    </source>
</evidence>
<proteinExistence type="inferred from homology"/>
<feature type="domain" description="Tyrosine specific protein phosphatases" evidence="4">
    <location>
        <begin position="181"/>
        <end position="216"/>
    </location>
</feature>
<dbReference type="Gene3D" id="3.90.190.10">
    <property type="entry name" value="Protein tyrosine phosphatase superfamily"/>
    <property type="match status" value="1"/>
</dbReference>
<dbReference type="AlphaFoldDB" id="A0A918QPD7"/>
<dbReference type="PANTHER" id="PTHR31126">
    <property type="entry name" value="TYROSINE-PROTEIN PHOSPHATASE"/>
    <property type="match status" value="1"/>
</dbReference>
<feature type="region of interest" description="Disordered" evidence="2">
    <location>
        <begin position="28"/>
        <end position="54"/>
    </location>
</feature>
<name>A0A918QPD7_9ACTN</name>
<gene>
    <name evidence="5" type="ORF">GCM10010371_27220</name>
</gene>
<dbReference type="PROSITE" id="PS00383">
    <property type="entry name" value="TYR_PHOSPHATASE_1"/>
    <property type="match status" value="1"/>
</dbReference>
<dbReference type="PROSITE" id="PS50056">
    <property type="entry name" value="TYR_PHOSPHATASE_2"/>
    <property type="match status" value="1"/>
</dbReference>
<sequence length="309" mass="32986">MSRDRTRLAAAVLASALALGALPASAYAAPASPSPSPAAVPRDRVADPGRPVPLQGAVNVRDVGGHRTYTGGLVRQGLVYRSDALGRLTDADVATLAGLHLTGVVDFRIPMEVQYDGADRLPAGLSPTARPVSDLGLYATLVTAIGSGDPATQERMLGGGRAEAYMRDIYRTFVTSPENRAQFAATLREVADGRGPLLVHCTSGKDRTGWLAYVLLRALAVPEDRAARDYLASNTYRAAYDAALRAGLKQSGRMQNPDLLIPLQEVRTDYLAAATDRMEADYGGFYGYLTEGLGLDLRTLARLQARMVR</sequence>
<dbReference type="InterPro" id="IPR029021">
    <property type="entry name" value="Prot-tyrosine_phosphatase-like"/>
</dbReference>
<keyword evidence="3" id="KW-0732">Signal</keyword>
<dbReference type="Pfam" id="PF13350">
    <property type="entry name" value="Y_phosphatase3"/>
    <property type="match status" value="1"/>
</dbReference>
<feature type="signal peptide" evidence="3">
    <location>
        <begin position="1"/>
        <end position="28"/>
    </location>
</feature>
<dbReference type="GO" id="GO:0004721">
    <property type="term" value="F:phosphoprotein phosphatase activity"/>
    <property type="evidence" value="ECO:0007669"/>
    <property type="project" value="InterPro"/>
</dbReference>
<reference evidence="5" key="1">
    <citation type="journal article" date="2014" name="Int. J. Syst. Evol. Microbiol.">
        <title>Complete genome sequence of Corynebacterium casei LMG S-19264T (=DSM 44701T), isolated from a smear-ripened cheese.</title>
        <authorList>
            <consortium name="US DOE Joint Genome Institute (JGI-PGF)"/>
            <person name="Walter F."/>
            <person name="Albersmeier A."/>
            <person name="Kalinowski J."/>
            <person name="Ruckert C."/>
        </authorList>
    </citation>
    <scope>NUCLEOTIDE SEQUENCE</scope>
    <source>
        <strain evidence="5">JCM 4834</strain>
    </source>
</reference>
<evidence type="ECO:0000256" key="3">
    <source>
        <dbReference type="SAM" id="SignalP"/>
    </source>
</evidence>
<dbReference type="InterPro" id="IPR026893">
    <property type="entry name" value="Tyr/Ser_Pase_IphP-type"/>
</dbReference>
<organism evidence="5 6">
    <name type="scientific">Streptomyces subrutilus</name>
    <dbReference type="NCBI Taxonomy" id="36818"/>
    <lineage>
        <taxon>Bacteria</taxon>
        <taxon>Bacillati</taxon>
        <taxon>Actinomycetota</taxon>
        <taxon>Actinomycetes</taxon>
        <taxon>Kitasatosporales</taxon>
        <taxon>Streptomycetaceae</taxon>
        <taxon>Streptomyces</taxon>
    </lineage>
</organism>
<dbReference type="SUPFAM" id="SSF52799">
    <property type="entry name" value="(Phosphotyrosine protein) phosphatases II"/>
    <property type="match status" value="1"/>
</dbReference>
<evidence type="ECO:0000256" key="2">
    <source>
        <dbReference type="SAM" id="MobiDB-lite"/>
    </source>
</evidence>
<reference evidence="5" key="2">
    <citation type="submission" date="2020-09" db="EMBL/GenBank/DDBJ databases">
        <authorList>
            <person name="Sun Q."/>
            <person name="Ohkuma M."/>
        </authorList>
    </citation>
    <scope>NUCLEOTIDE SEQUENCE</scope>
    <source>
        <strain evidence="5">JCM 4834</strain>
    </source>
</reference>
<evidence type="ECO:0000313" key="5">
    <source>
        <dbReference type="EMBL" id="GGZ66060.1"/>
    </source>
</evidence>
<dbReference type="PANTHER" id="PTHR31126:SF1">
    <property type="entry name" value="TYROSINE SPECIFIC PROTEIN PHOSPHATASES DOMAIN-CONTAINING PROTEIN"/>
    <property type="match status" value="1"/>
</dbReference>
<dbReference type="RefSeq" id="WP_167536845.1">
    <property type="nucleotide sequence ID" value="NZ_BMVX01000009.1"/>
</dbReference>
<dbReference type="InterPro" id="IPR016130">
    <property type="entry name" value="Tyr_Pase_AS"/>
</dbReference>
<comment type="caution">
    <text evidence="5">The sequence shown here is derived from an EMBL/GenBank/DDBJ whole genome shotgun (WGS) entry which is preliminary data.</text>
</comment>
<comment type="similarity">
    <text evidence="1">Belongs to the protein-tyrosine phosphatase family.</text>
</comment>